<dbReference type="InterPro" id="IPR033207">
    <property type="entry name" value="CCP110"/>
</dbReference>
<dbReference type="Proteomes" id="UP000265120">
    <property type="component" value="Chromosome 17"/>
</dbReference>
<evidence type="ECO:0000313" key="4">
    <source>
        <dbReference type="Proteomes" id="UP000265120"/>
    </source>
</evidence>
<dbReference type="OMA" id="QFKSNGV"/>
<feature type="compositionally biased region" description="Polar residues" evidence="2">
    <location>
        <begin position="795"/>
        <end position="824"/>
    </location>
</feature>
<feature type="region of interest" description="Disordered" evidence="2">
    <location>
        <begin position="363"/>
        <end position="389"/>
    </location>
</feature>
<dbReference type="GO" id="GO:1903723">
    <property type="term" value="P:negative regulation of centriole elongation"/>
    <property type="evidence" value="ECO:0007669"/>
    <property type="project" value="TreeGrafter"/>
</dbReference>
<accession>A0A3P8W3I9</accession>
<dbReference type="KEGG" id="csem:103393037"/>
<dbReference type="GO" id="GO:0005814">
    <property type="term" value="C:centriole"/>
    <property type="evidence" value="ECO:0007669"/>
    <property type="project" value="InterPro"/>
</dbReference>
<dbReference type="Pfam" id="PF16025">
    <property type="entry name" value="CaM_bind"/>
    <property type="match status" value="1"/>
</dbReference>
<evidence type="ECO:0000313" key="3">
    <source>
        <dbReference type="Ensembl" id="ENSCSEP00000022128.1"/>
    </source>
</evidence>
<organism evidence="3 4">
    <name type="scientific">Cynoglossus semilaevis</name>
    <name type="common">Tongue sole</name>
    <dbReference type="NCBI Taxonomy" id="244447"/>
    <lineage>
        <taxon>Eukaryota</taxon>
        <taxon>Metazoa</taxon>
        <taxon>Chordata</taxon>
        <taxon>Craniata</taxon>
        <taxon>Vertebrata</taxon>
        <taxon>Euteleostomi</taxon>
        <taxon>Actinopterygii</taxon>
        <taxon>Neopterygii</taxon>
        <taxon>Teleostei</taxon>
        <taxon>Neoteleostei</taxon>
        <taxon>Acanthomorphata</taxon>
        <taxon>Carangaria</taxon>
        <taxon>Pleuronectiformes</taxon>
        <taxon>Pleuronectoidei</taxon>
        <taxon>Cynoglossidae</taxon>
        <taxon>Cynoglossinae</taxon>
        <taxon>Cynoglossus</taxon>
    </lineage>
</organism>
<feature type="compositionally biased region" description="Polar residues" evidence="2">
    <location>
        <begin position="206"/>
        <end position="223"/>
    </location>
</feature>
<dbReference type="PANTHER" id="PTHR13594">
    <property type="entry name" value="CENTRIOLAR COILED-COIL PROTEIN OF 110 KDA"/>
    <property type="match status" value="1"/>
</dbReference>
<dbReference type="Ensembl" id="ENSCSET00000022399.1">
    <property type="protein sequence ID" value="ENSCSEP00000022120.1"/>
    <property type="gene ID" value="ENSCSEG00000014093.1"/>
</dbReference>
<feature type="compositionally biased region" description="Acidic residues" evidence="2">
    <location>
        <begin position="170"/>
        <end position="188"/>
    </location>
</feature>
<reference evidence="3" key="2">
    <citation type="submission" date="2025-05" db="UniProtKB">
        <authorList>
            <consortium name="Ensembl"/>
        </authorList>
    </citation>
    <scope>IDENTIFICATION</scope>
</reference>
<feature type="coiled-coil region" evidence="1">
    <location>
        <begin position="69"/>
        <end position="96"/>
    </location>
</feature>
<sequence>MCGSPEMESYEEFCLRSLTILQEQRKFKKMTCEPPCSLKACSVIRFYGRAVLSPLLSEERRTEMCDHRERAVQREVDRQNQQRNKLLAQVQDILDQSETNTFQIGQVQKQQTCKSPVNSYTLVTDLPGPPFNPGFELQKNDLPPTTHSVTPTLNSFSTLEKVKMRKEEKSEDEEEEEEEEEEEDDDVISLDSLLKKSRPYLKKEQSQQGSKVNQTANTESICDSENKRLSPVGNSGVEFGFSLHHSPAGTPQTETPQQTLFEPSIQHTDSLVPCLPDRYARLPSPEFSISPCVRRRKPRPVSTGNIHISFPITPEDLIPRSPGRSGEGACMADWGETKMFSEYWDTWESESGCGFSSGLANHRSSNNVTSSPREGCSPVSTTVPSPMVHHNHPAAGFRRRCHTMDSQLHNIYPEDEHIDRSQERLPRFMAGVTLLGTNRRSSAVPLNQSYVIENPSPSLMRPHITTDTAHVPVKMASEDVQGADNGRMASKVLTNATETQAGNLVEQPQRRAHALEDMQRRLEEEHAMQMSLLLAEQEKEQQCLRLELEETGRKLKEQACVRPLSADSYGWSLKTGSDSCPSISPCFPGLSPTRTPSEQSSGHSLGFPSPISPGACPSVQPPVYIWGSARAGGKPRGRLSLVLTADQQRTFSRIAAVTRGFLTRRLLQTDKIKQLRQTIVDTQEFIRSFHSDGPQKKSSFTAQDLSLQERVKAQLRAALYDIHDIFFEMPLEDRLALLQQDREMRTERKLRDLDKNKSSKERVVLSAATQRSLDRKKRVSDSSAQSKKMHVKPKSPTTNRVLKPSQCQNSPVLGQLNRQGSWNRKTPEERVKRSENLKKQHSLG</sequence>
<dbReference type="GO" id="GO:0007099">
    <property type="term" value="P:centriole replication"/>
    <property type="evidence" value="ECO:0007669"/>
    <property type="project" value="InterPro"/>
</dbReference>
<feature type="region of interest" description="Disordered" evidence="2">
    <location>
        <begin position="131"/>
        <end position="235"/>
    </location>
</feature>
<dbReference type="GO" id="GO:0032465">
    <property type="term" value="P:regulation of cytokinesis"/>
    <property type="evidence" value="ECO:0007669"/>
    <property type="project" value="InterPro"/>
</dbReference>
<name>A0A3P8W3I9_CYNSE</name>
<dbReference type="Ensembl" id="ENSCSET00000022407.1">
    <property type="protein sequence ID" value="ENSCSEP00000022128.1"/>
    <property type="gene ID" value="ENSCSEG00000014093.1"/>
</dbReference>
<evidence type="ECO:0008006" key="5">
    <source>
        <dbReference type="Google" id="ProtNLM"/>
    </source>
</evidence>
<feature type="compositionally biased region" description="Basic and acidic residues" evidence="2">
    <location>
        <begin position="750"/>
        <end position="763"/>
    </location>
</feature>
<feature type="compositionally biased region" description="Basic and acidic residues" evidence="2">
    <location>
        <begin position="825"/>
        <end position="838"/>
    </location>
</feature>
<evidence type="ECO:0000256" key="1">
    <source>
        <dbReference type="SAM" id="Coils"/>
    </source>
</evidence>
<dbReference type="PANTHER" id="PTHR13594:SF3">
    <property type="entry name" value="CENTRIOLAR COILED-COIL PROTEIN OF 110 KDA-LIKE ISOFORM X3"/>
    <property type="match status" value="1"/>
</dbReference>
<protein>
    <recommendedName>
        <fullName evidence="5">Centriolar coiled-coil protein 110</fullName>
    </recommendedName>
</protein>
<keyword evidence="4" id="KW-1185">Reference proteome</keyword>
<feature type="region of interest" description="Disordered" evidence="2">
    <location>
        <begin position="295"/>
        <end position="324"/>
    </location>
</feature>
<dbReference type="AlphaFoldDB" id="A0A3P8W3I9"/>
<keyword evidence="1" id="KW-0175">Coiled coil</keyword>
<dbReference type="STRING" id="244447.ENSCSEP00000022120"/>
<feature type="compositionally biased region" description="Basic and acidic residues" evidence="2">
    <location>
        <begin position="160"/>
        <end position="169"/>
    </location>
</feature>
<dbReference type="GeneTree" id="ENSGT00390000004090"/>
<dbReference type="GO" id="GO:0032053">
    <property type="term" value="P:ciliary basal body organization"/>
    <property type="evidence" value="ECO:0007669"/>
    <property type="project" value="TreeGrafter"/>
</dbReference>
<feature type="compositionally biased region" description="Polar residues" evidence="2">
    <location>
        <begin position="363"/>
        <end position="384"/>
    </location>
</feature>
<proteinExistence type="predicted"/>
<feature type="region of interest" description="Disordered" evidence="2">
    <location>
        <begin position="750"/>
        <end position="844"/>
    </location>
</feature>
<dbReference type="Ensembl" id="ENSCSET00000022423.1">
    <property type="protein sequence ID" value="ENSCSEP00000022143.1"/>
    <property type="gene ID" value="ENSCSEG00000014093.1"/>
</dbReference>
<feature type="compositionally biased region" description="Polar residues" evidence="2">
    <location>
        <begin position="143"/>
        <end position="158"/>
    </location>
</feature>
<reference evidence="3 4" key="1">
    <citation type="journal article" date="2014" name="Nat. Genet.">
        <title>Whole-genome sequence of a flatfish provides insights into ZW sex chromosome evolution and adaptation to a benthic lifestyle.</title>
        <authorList>
            <person name="Chen S."/>
            <person name="Zhang G."/>
            <person name="Shao C."/>
            <person name="Huang Q."/>
            <person name="Liu G."/>
            <person name="Zhang P."/>
            <person name="Song W."/>
            <person name="An N."/>
            <person name="Chalopin D."/>
            <person name="Volff J.N."/>
            <person name="Hong Y."/>
            <person name="Li Q."/>
            <person name="Sha Z."/>
            <person name="Zhou H."/>
            <person name="Xie M."/>
            <person name="Yu Q."/>
            <person name="Liu Y."/>
            <person name="Xiang H."/>
            <person name="Wang N."/>
            <person name="Wu K."/>
            <person name="Yang C."/>
            <person name="Zhou Q."/>
            <person name="Liao X."/>
            <person name="Yang L."/>
            <person name="Hu Q."/>
            <person name="Zhang J."/>
            <person name="Meng L."/>
            <person name="Jin L."/>
            <person name="Tian Y."/>
            <person name="Lian J."/>
            <person name="Yang J."/>
            <person name="Miao G."/>
            <person name="Liu S."/>
            <person name="Liang Z."/>
            <person name="Yan F."/>
            <person name="Li Y."/>
            <person name="Sun B."/>
            <person name="Zhang H."/>
            <person name="Zhang J."/>
            <person name="Zhu Y."/>
            <person name="Du M."/>
            <person name="Zhao Y."/>
            <person name="Schartl M."/>
            <person name="Tang Q."/>
            <person name="Wang J."/>
        </authorList>
    </citation>
    <scope>NUCLEOTIDE SEQUENCE</scope>
</reference>
<evidence type="ECO:0000256" key="2">
    <source>
        <dbReference type="SAM" id="MobiDB-lite"/>
    </source>
</evidence>